<dbReference type="AlphaFoldDB" id="F5L8T9"/>
<dbReference type="InterPro" id="IPR036318">
    <property type="entry name" value="FAD-bd_PCMH-like_sf"/>
</dbReference>
<feature type="region of interest" description="Disordered" evidence="4">
    <location>
        <begin position="1"/>
        <end position="20"/>
    </location>
</feature>
<feature type="compositionally biased region" description="Polar residues" evidence="4">
    <location>
        <begin position="1"/>
        <end position="10"/>
    </location>
</feature>
<dbReference type="SUPFAM" id="SSF55103">
    <property type="entry name" value="FAD-linked oxidases, C-terminal domain"/>
    <property type="match status" value="1"/>
</dbReference>
<dbReference type="PANTHER" id="PTHR11748:SF103">
    <property type="entry name" value="GLYCOLATE OXIDASE SUBUNIT GLCE"/>
    <property type="match status" value="1"/>
</dbReference>
<evidence type="ECO:0000313" key="6">
    <source>
        <dbReference type="EMBL" id="EGL82221.1"/>
    </source>
</evidence>
<proteinExistence type="predicted"/>
<gene>
    <name evidence="6" type="ORF">CathTA2_2244</name>
    <name evidence="7" type="ORF">HUR95_10250</name>
</gene>
<evidence type="ECO:0000256" key="1">
    <source>
        <dbReference type="ARBA" id="ARBA00022630"/>
    </source>
</evidence>
<protein>
    <submittedName>
        <fullName evidence="6">FAD linked oxidase domain protein</fullName>
    </submittedName>
    <submittedName>
        <fullName evidence="7">FAD-binding oxidoreductase</fullName>
    </submittedName>
</protein>
<dbReference type="EMBL" id="AFCE01000153">
    <property type="protein sequence ID" value="EGL82221.1"/>
    <property type="molecule type" value="Genomic_DNA"/>
</dbReference>
<reference evidence="7 9" key="2">
    <citation type="journal article" date="2020" name="Extremophiles">
        <title>Genomic analysis of Caldalkalibacillus thermarum TA2.A1 reveals aerobic alkaliphilic metabolism and evolutionary hallmarks linking alkaliphilic bacteria and plant life.</title>
        <authorList>
            <person name="de Jong S.I."/>
            <person name="van den Broek M.A."/>
            <person name="Merkel A.Y."/>
            <person name="de la Torre Cortes P."/>
            <person name="Kalamorz F."/>
            <person name="Cook G.M."/>
            <person name="van Loosdrecht M.C.M."/>
            <person name="McMillan D.G.G."/>
        </authorList>
    </citation>
    <scope>NUCLEOTIDE SEQUENCE [LARGE SCALE GENOMIC DNA]</scope>
    <source>
        <strain evidence="7 9">TA2.A1</strain>
    </source>
</reference>
<dbReference type="Proteomes" id="UP000825179">
    <property type="component" value="Chromosome"/>
</dbReference>
<keyword evidence="2" id="KW-0274">FAD</keyword>
<dbReference type="PROSITE" id="PS51387">
    <property type="entry name" value="FAD_PCMH"/>
    <property type="match status" value="1"/>
</dbReference>
<dbReference type="PANTHER" id="PTHR11748">
    <property type="entry name" value="D-LACTATE DEHYDROGENASE"/>
    <property type="match status" value="1"/>
</dbReference>
<dbReference type="InterPro" id="IPR016164">
    <property type="entry name" value="FAD-linked_Oxase-like_C"/>
</dbReference>
<reference evidence="6 8" key="1">
    <citation type="journal article" date="2011" name="J. Bacteriol.">
        <title>Draft genome sequence of the thermoalkaliphilic Caldalkalibacillus thermarum strain TA2.A1.</title>
        <authorList>
            <person name="Kalamorz F."/>
            <person name="Keis S."/>
            <person name="McMillan D.G."/>
            <person name="Olsson K."/>
            <person name="Stanton J.A."/>
            <person name="Stockwell P."/>
            <person name="Black M.A."/>
            <person name="Klingeman D.M."/>
            <person name="Land M.L."/>
            <person name="Han C.S."/>
            <person name="Martin S.L."/>
            <person name="Becher S.A."/>
            <person name="Peddie C.J."/>
            <person name="Morgan H.W."/>
            <person name="Matthies D."/>
            <person name="Preiss L."/>
            <person name="Meier T."/>
            <person name="Brown S.D."/>
            <person name="Cook G.M."/>
        </authorList>
    </citation>
    <scope>NUCLEOTIDE SEQUENCE [LARGE SCALE GENOMIC DNA]</scope>
    <source>
        <strain evidence="6 8">TA2.A1</strain>
    </source>
</reference>
<evidence type="ECO:0000313" key="7">
    <source>
        <dbReference type="EMBL" id="QZT32763.1"/>
    </source>
</evidence>
<dbReference type="Gene3D" id="3.30.465.10">
    <property type="match status" value="1"/>
</dbReference>
<evidence type="ECO:0000256" key="4">
    <source>
        <dbReference type="SAM" id="MobiDB-lite"/>
    </source>
</evidence>
<evidence type="ECO:0000256" key="2">
    <source>
        <dbReference type="ARBA" id="ARBA00022827"/>
    </source>
</evidence>
<dbReference type="RefSeq" id="WP_007505559.1">
    <property type="nucleotide sequence ID" value="NZ_AFCE01000153.1"/>
</dbReference>
<keyword evidence="3" id="KW-0560">Oxidoreductase</keyword>
<dbReference type="InterPro" id="IPR006094">
    <property type="entry name" value="Oxid_FAD_bind_N"/>
</dbReference>
<keyword evidence="1" id="KW-0285">Flavoprotein</keyword>
<evidence type="ECO:0000313" key="8">
    <source>
        <dbReference type="Proteomes" id="UP000010716"/>
    </source>
</evidence>
<dbReference type="eggNOG" id="COG0277">
    <property type="taxonomic scope" value="Bacteria"/>
</dbReference>
<dbReference type="Proteomes" id="UP000010716">
    <property type="component" value="Unassembled WGS sequence"/>
</dbReference>
<dbReference type="EMBL" id="CP082237">
    <property type="protein sequence ID" value="QZT32763.1"/>
    <property type="molecule type" value="Genomic_DNA"/>
</dbReference>
<evidence type="ECO:0000256" key="3">
    <source>
        <dbReference type="ARBA" id="ARBA00023002"/>
    </source>
</evidence>
<dbReference type="OrthoDB" id="9767256at2"/>
<name>F5L8T9_CALTT</name>
<dbReference type="Pfam" id="PF01565">
    <property type="entry name" value="FAD_binding_4"/>
    <property type="match status" value="1"/>
</dbReference>
<keyword evidence="9" id="KW-1185">Reference proteome</keyword>
<dbReference type="GO" id="GO:0016491">
    <property type="term" value="F:oxidoreductase activity"/>
    <property type="evidence" value="ECO:0007669"/>
    <property type="project" value="UniProtKB-KW"/>
</dbReference>
<evidence type="ECO:0000313" key="9">
    <source>
        <dbReference type="Proteomes" id="UP000825179"/>
    </source>
</evidence>
<dbReference type="InterPro" id="IPR016166">
    <property type="entry name" value="FAD-bd_PCMH"/>
</dbReference>
<dbReference type="GO" id="GO:0071949">
    <property type="term" value="F:FAD binding"/>
    <property type="evidence" value="ECO:0007669"/>
    <property type="project" value="InterPro"/>
</dbReference>
<feature type="domain" description="FAD-binding PCMH-type" evidence="5">
    <location>
        <begin position="24"/>
        <end position="203"/>
    </location>
</feature>
<sequence length="434" mass="48189">MLAELRQQTGVKHIEANEPRSDPFGNWAPYTAYPQNEGEVSRILSYASQKGLKIIPVGGGTKRGFGGTEPKADVLLSLSHLKGIVEHSPGDMIATIKPGTTIAELKAKLAEHGQMLPLDPYWPDEATIGGVIAANDSGPKRLKYGSARDHVIGLRIVYPDGRIIRSGGKVVKNVAGYDMNKLFIGSMGTLGVLTEITVKLRPLPQDERLVLLSFAEDKLANVRQFALRLLDSVLEPVTLELLNPAINKRLTDHEGYGLAITFEDREKAVNYQEQWIKTNIPQGTCVEVLSRDKTREWWNRFAMLPPNPNHQCGQHEIALKIGSQNMDVLPIIEECQRLALQHGIVLEAHGGLGHGLSAVYIRHDARQVETLVRGLRSFVEQRNGYVVIRHAPLSFRQKVSVWGEKPAYFPLLEGIRKTIDSQLILNHKRFVGGL</sequence>
<evidence type="ECO:0000259" key="5">
    <source>
        <dbReference type="PROSITE" id="PS51387"/>
    </source>
</evidence>
<reference evidence="7" key="3">
    <citation type="submission" date="2021-08" db="EMBL/GenBank/DDBJ databases">
        <authorList>
            <person name="de Jong S."/>
            <person name="van den Broek M."/>
            <person name="Merkel A."/>
            <person name="de la Torre Cortes P."/>
            <person name="Kalamorz F."/>
            <person name="Cook G."/>
            <person name="van Loosdrecht M."/>
            <person name="McMillan D."/>
        </authorList>
    </citation>
    <scope>NUCLEOTIDE SEQUENCE</scope>
    <source>
        <strain evidence="7">TA2.A1</strain>
    </source>
</reference>
<dbReference type="KEGG" id="cthu:HUR95_10250"/>
<dbReference type="InterPro" id="IPR016169">
    <property type="entry name" value="FAD-bd_PCMH_sub2"/>
</dbReference>
<accession>F5L8T9</accession>
<organism evidence="6 8">
    <name type="scientific">Caldalkalibacillus thermarum (strain TA2.A1)</name>
    <dbReference type="NCBI Taxonomy" id="986075"/>
    <lineage>
        <taxon>Bacteria</taxon>
        <taxon>Bacillati</taxon>
        <taxon>Bacillota</taxon>
        <taxon>Bacilli</taxon>
        <taxon>Bacillales</taxon>
        <taxon>Bacillaceae</taxon>
        <taxon>Caldalkalibacillus</taxon>
    </lineage>
</organism>
<dbReference type="SUPFAM" id="SSF56176">
    <property type="entry name" value="FAD-binding/transporter-associated domain-like"/>
    <property type="match status" value="1"/>
</dbReference>